<reference evidence="1 2" key="2">
    <citation type="journal article" date="2022" name="Mol. Ecol. Resour.">
        <title>The genomes of chicory, endive, great burdock and yacon provide insights into Asteraceae paleo-polyploidization history and plant inulin production.</title>
        <authorList>
            <person name="Fan W."/>
            <person name="Wang S."/>
            <person name="Wang H."/>
            <person name="Wang A."/>
            <person name="Jiang F."/>
            <person name="Liu H."/>
            <person name="Zhao H."/>
            <person name="Xu D."/>
            <person name="Zhang Y."/>
        </authorList>
    </citation>
    <scope>NUCLEOTIDE SEQUENCE [LARGE SCALE GENOMIC DNA]</scope>
    <source>
        <strain evidence="2">cv. Punajuju</strain>
        <tissue evidence="1">Leaves</tissue>
    </source>
</reference>
<reference evidence="2" key="1">
    <citation type="journal article" date="2022" name="Mol. Ecol. Resour.">
        <title>The genomes of chicory, endive, great burdock and yacon provide insights into Asteraceae palaeo-polyploidization history and plant inulin production.</title>
        <authorList>
            <person name="Fan W."/>
            <person name="Wang S."/>
            <person name="Wang H."/>
            <person name="Wang A."/>
            <person name="Jiang F."/>
            <person name="Liu H."/>
            <person name="Zhao H."/>
            <person name="Xu D."/>
            <person name="Zhang Y."/>
        </authorList>
    </citation>
    <scope>NUCLEOTIDE SEQUENCE [LARGE SCALE GENOMIC DNA]</scope>
    <source>
        <strain evidence="2">cv. Punajuju</strain>
    </source>
</reference>
<gene>
    <name evidence="1" type="ORF">L2E82_27939</name>
</gene>
<keyword evidence="2" id="KW-1185">Reference proteome</keyword>
<evidence type="ECO:0000313" key="1">
    <source>
        <dbReference type="EMBL" id="KAI3737923.1"/>
    </source>
</evidence>
<sequence>MHFSPSKIIVNKRAAEQQCLSILQTCKTLLNLNQVHAQILKLGLQNNPLVLTKFTSTSSDLNAIDYASLILFSPDAKTHLYDTFLYNTVIRAYAQTNKSKITAVDIYKTMVWNDVMPNKFTYPFVLKACAGVGRLYLGESVHGNAL</sequence>
<comment type="caution">
    <text evidence="1">The sequence shown here is derived from an EMBL/GenBank/DDBJ whole genome shotgun (WGS) entry which is preliminary data.</text>
</comment>
<dbReference type="EMBL" id="CM042013">
    <property type="protein sequence ID" value="KAI3737923.1"/>
    <property type="molecule type" value="Genomic_DNA"/>
</dbReference>
<organism evidence="1 2">
    <name type="scientific">Cichorium intybus</name>
    <name type="common">Chicory</name>
    <dbReference type="NCBI Taxonomy" id="13427"/>
    <lineage>
        <taxon>Eukaryota</taxon>
        <taxon>Viridiplantae</taxon>
        <taxon>Streptophyta</taxon>
        <taxon>Embryophyta</taxon>
        <taxon>Tracheophyta</taxon>
        <taxon>Spermatophyta</taxon>
        <taxon>Magnoliopsida</taxon>
        <taxon>eudicotyledons</taxon>
        <taxon>Gunneridae</taxon>
        <taxon>Pentapetalae</taxon>
        <taxon>asterids</taxon>
        <taxon>campanulids</taxon>
        <taxon>Asterales</taxon>
        <taxon>Asteraceae</taxon>
        <taxon>Cichorioideae</taxon>
        <taxon>Cichorieae</taxon>
        <taxon>Cichoriinae</taxon>
        <taxon>Cichorium</taxon>
    </lineage>
</organism>
<protein>
    <submittedName>
        <fullName evidence="1">Uncharacterized protein</fullName>
    </submittedName>
</protein>
<evidence type="ECO:0000313" key="2">
    <source>
        <dbReference type="Proteomes" id="UP001055811"/>
    </source>
</evidence>
<proteinExistence type="predicted"/>
<name>A0ACB9CUQ8_CICIN</name>
<accession>A0ACB9CUQ8</accession>
<dbReference type="Proteomes" id="UP001055811">
    <property type="component" value="Linkage Group LG05"/>
</dbReference>